<evidence type="ECO:0000256" key="1">
    <source>
        <dbReference type="SAM" id="Phobius"/>
    </source>
</evidence>
<proteinExistence type="predicted"/>
<gene>
    <name evidence="2" type="ORF">PALI_a0996</name>
</gene>
<dbReference type="EMBL" id="AQGU01000025">
    <property type="protein sequence ID" value="MBE0359700.1"/>
    <property type="molecule type" value="Genomic_DNA"/>
</dbReference>
<keyword evidence="1" id="KW-0472">Membrane</keyword>
<accession>A0ABR9DZF9</accession>
<feature type="transmembrane region" description="Helical" evidence="1">
    <location>
        <begin position="12"/>
        <end position="30"/>
    </location>
</feature>
<evidence type="ECO:0000313" key="3">
    <source>
        <dbReference type="Proteomes" id="UP000648482"/>
    </source>
</evidence>
<protein>
    <submittedName>
        <fullName evidence="2">Uncharacterized protein</fullName>
    </submittedName>
</protein>
<sequence length="37" mass="4109">MLFGVTPRLVRGVVVSAPFGLMFIFIKLKFKLSILGL</sequence>
<reference evidence="2 3" key="1">
    <citation type="submission" date="2015-06" db="EMBL/GenBank/DDBJ databases">
        <title>Genome sequence of Pseudoalteromonas aliena.</title>
        <authorList>
            <person name="Xie B.-B."/>
            <person name="Rong J.-C."/>
            <person name="Qin Q.-L."/>
            <person name="Zhang Y.-Z."/>
        </authorList>
    </citation>
    <scope>NUCLEOTIDE SEQUENCE [LARGE SCALE GENOMIC DNA]</scope>
    <source>
        <strain evidence="2 3">SW19</strain>
    </source>
</reference>
<organism evidence="2 3">
    <name type="scientific">Pseudoalteromonas aliena SW19</name>
    <dbReference type="NCBI Taxonomy" id="1314866"/>
    <lineage>
        <taxon>Bacteria</taxon>
        <taxon>Pseudomonadati</taxon>
        <taxon>Pseudomonadota</taxon>
        <taxon>Gammaproteobacteria</taxon>
        <taxon>Alteromonadales</taxon>
        <taxon>Pseudoalteromonadaceae</taxon>
        <taxon>Pseudoalteromonas</taxon>
    </lineage>
</organism>
<keyword evidence="1" id="KW-1133">Transmembrane helix</keyword>
<comment type="caution">
    <text evidence="2">The sequence shown here is derived from an EMBL/GenBank/DDBJ whole genome shotgun (WGS) entry which is preliminary data.</text>
</comment>
<evidence type="ECO:0000313" key="2">
    <source>
        <dbReference type="EMBL" id="MBE0359700.1"/>
    </source>
</evidence>
<dbReference type="Proteomes" id="UP000648482">
    <property type="component" value="Unassembled WGS sequence"/>
</dbReference>
<keyword evidence="1" id="KW-0812">Transmembrane</keyword>
<keyword evidence="3" id="KW-1185">Reference proteome</keyword>
<name>A0ABR9DZF9_9GAMM</name>